<name>A0ABD1L939_9FABA</name>
<dbReference type="PANTHER" id="PTHR31220:SF1">
    <property type="entry name" value="GH21176P"/>
    <property type="match status" value="1"/>
</dbReference>
<keyword evidence="5" id="KW-0472">Membrane</keyword>
<evidence type="ECO:0000256" key="4">
    <source>
        <dbReference type="ARBA" id="ARBA00022490"/>
    </source>
</evidence>
<keyword evidence="4" id="KW-0963">Cytoplasm</keyword>
<protein>
    <submittedName>
        <fullName evidence="7">Uncharacterized protein</fullName>
    </submittedName>
</protein>
<evidence type="ECO:0000256" key="3">
    <source>
        <dbReference type="ARBA" id="ARBA00022475"/>
    </source>
</evidence>
<proteinExistence type="inferred from homology"/>
<dbReference type="Proteomes" id="UP001603857">
    <property type="component" value="Unassembled WGS sequence"/>
</dbReference>
<dbReference type="PANTHER" id="PTHR31220">
    <property type="entry name" value="HYCCIN RELATED"/>
    <property type="match status" value="1"/>
</dbReference>
<evidence type="ECO:0000313" key="8">
    <source>
        <dbReference type="Proteomes" id="UP001603857"/>
    </source>
</evidence>
<dbReference type="EMBL" id="JBGMDY010000010">
    <property type="protein sequence ID" value="KAL2320024.1"/>
    <property type="molecule type" value="Genomic_DNA"/>
</dbReference>
<evidence type="ECO:0000256" key="5">
    <source>
        <dbReference type="ARBA" id="ARBA00023136"/>
    </source>
</evidence>
<gene>
    <name evidence="7" type="ORF">Fmac_028993</name>
</gene>
<evidence type="ECO:0000256" key="1">
    <source>
        <dbReference type="ARBA" id="ARBA00004236"/>
    </source>
</evidence>
<sequence>MDLRVWKRKYLKGKRVESEVVWIKGKIVESEGKVYETPSLADFEALLLAFYAAETKSRNGKPIVVTIPDLNHPSIYHAPLHKPQSQSQSSPSLGLISPPLEPQPAVKSTKRPTIVGVALHSFFSQISHMPAWSKLHFCQFAAVWAGADCPCRNDLDQTLDFDNLIPQAQAQRIPLPWEILQPSLRILSHCLLGPLNPTSPDVKDATSVAVRCLYARASHDGVAEYVDVDCLCRLQSDMPRTVRYDFDAGEPPGEQRVPQEEGPVDGAILAMQGEQDEGSEGHDHEGAGGGSLAKKATYMEITRALLPFLIAYMTFSSNLW</sequence>
<dbReference type="Pfam" id="PF09790">
    <property type="entry name" value="Hyccin"/>
    <property type="match status" value="1"/>
</dbReference>
<dbReference type="GO" id="GO:0005829">
    <property type="term" value="C:cytosol"/>
    <property type="evidence" value="ECO:0007669"/>
    <property type="project" value="UniProtKB-SubCell"/>
</dbReference>
<comment type="similarity">
    <text evidence="6">Belongs to the Hyccin family.</text>
</comment>
<evidence type="ECO:0000313" key="7">
    <source>
        <dbReference type="EMBL" id="KAL2320024.1"/>
    </source>
</evidence>
<keyword evidence="8" id="KW-1185">Reference proteome</keyword>
<reference evidence="7 8" key="1">
    <citation type="submission" date="2024-08" db="EMBL/GenBank/DDBJ databases">
        <title>Insights into the chromosomal genome structure of Flemingia macrophylla.</title>
        <authorList>
            <person name="Ding Y."/>
            <person name="Zhao Y."/>
            <person name="Bi W."/>
            <person name="Wu M."/>
            <person name="Zhao G."/>
            <person name="Gong Y."/>
            <person name="Li W."/>
            <person name="Zhang P."/>
        </authorList>
    </citation>
    <scope>NUCLEOTIDE SEQUENCE [LARGE SCALE GENOMIC DNA]</scope>
    <source>
        <strain evidence="7">DYQJB</strain>
        <tissue evidence="7">Leaf</tissue>
    </source>
</reference>
<accession>A0ABD1L939</accession>
<evidence type="ECO:0000256" key="6">
    <source>
        <dbReference type="ARBA" id="ARBA00034482"/>
    </source>
</evidence>
<dbReference type="AlphaFoldDB" id="A0ABD1L939"/>
<dbReference type="GO" id="GO:0005886">
    <property type="term" value="C:plasma membrane"/>
    <property type="evidence" value="ECO:0007669"/>
    <property type="project" value="UniProtKB-SubCell"/>
</dbReference>
<comment type="subcellular location">
    <subcellularLocation>
        <location evidence="1">Cell membrane</location>
    </subcellularLocation>
    <subcellularLocation>
        <location evidence="2">Cytoplasm</location>
        <location evidence="2">Cytosol</location>
    </subcellularLocation>
</comment>
<evidence type="ECO:0000256" key="2">
    <source>
        <dbReference type="ARBA" id="ARBA00004514"/>
    </source>
</evidence>
<organism evidence="7 8">
    <name type="scientific">Flemingia macrophylla</name>
    <dbReference type="NCBI Taxonomy" id="520843"/>
    <lineage>
        <taxon>Eukaryota</taxon>
        <taxon>Viridiplantae</taxon>
        <taxon>Streptophyta</taxon>
        <taxon>Embryophyta</taxon>
        <taxon>Tracheophyta</taxon>
        <taxon>Spermatophyta</taxon>
        <taxon>Magnoliopsida</taxon>
        <taxon>eudicotyledons</taxon>
        <taxon>Gunneridae</taxon>
        <taxon>Pentapetalae</taxon>
        <taxon>rosids</taxon>
        <taxon>fabids</taxon>
        <taxon>Fabales</taxon>
        <taxon>Fabaceae</taxon>
        <taxon>Papilionoideae</taxon>
        <taxon>50 kb inversion clade</taxon>
        <taxon>NPAAA clade</taxon>
        <taxon>indigoferoid/millettioid clade</taxon>
        <taxon>Phaseoleae</taxon>
        <taxon>Flemingia</taxon>
    </lineage>
</organism>
<comment type="caution">
    <text evidence="7">The sequence shown here is derived from an EMBL/GenBank/DDBJ whole genome shotgun (WGS) entry which is preliminary data.</text>
</comment>
<dbReference type="InterPro" id="IPR018619">
    <property type="entry name" value="Hyccin"/>
</dbReference>
<keyword evidence="3" id="KW-1003">Cell membrane</keyword>